<sequence length="20" mass="2129">MCSISNLAQRTHGWGGGLIK</sequence>
<proteinExistence type="predicted"/>
<feature type="region of interest" description="Disordered" evidence="1">
    <location>
        <begin position="1"/>
        <end position="20"/>
    </location>
</feature>
<protein>
    <submittedName>
        <fullName evidence="2">Uncharacterized protein</fullName>
    </submittedName>
</protein>
<name>A0A0E9TZT9_ANGAN</name>
<accession>A0A0E9TZT9</accession>
<dbReference type="EMBL" id="GBXM01049580">
    <property type="protein sequence ID" value="JAH58997.1"/>
    <property type="molecule type" value="Transcribed_RNA"/>
</dbReference>
<evidence type="ECO:0000256" key="1">
    <source>
        <dbReference type="SAM" id="MobiDB-lite"/>
    </source>
</evidence>
<reference evidence="2" key="2">
    <citation type="journal article" date="2015" name="Fish Shellfish Immunol.">
        <title>Early steps in the European eel (Anguilla anguilla)-Vibrio vulnificus interaction in the gills: Role of the RtxA13 toxin.</title>
        <authorList>
            <person name="Callol A."/>
            <person name="Pajuelo D."/>
            <person name="Ebbesson L."/>
            <person name="Teles M."/>
            <person name="MacKenzie S."/>
            <person name="Amaro C."/>
        </authorList>
    </citation>
    <scope>NUCLEOTIDE SEQUENCE</scope>
</reference>
<evidence type="ECO:0000313" key="2">
    <source>
        <dbReference type="EMBL" id="JAH58997.1"/>
    </source>
</evidence>
<reference evidence="2" key="1">
    <citation type="submission" date="2014-11" db="EMBL/GenBank/DDBJ databases">
        <authorList>
            <person name="Amaro Gonzalez C."/>
        </authorList>
    </citation>
    <scope>NUCLEOTIDE SEQUENCE</scope>
</reference>
<organism evidence="2">
    <name type="scientific">Anguilla anguilla</name>
    <name type="common">European freshwater eel</name>
    <name type="synonym">Muraena anguilla</name>
    <dbReference type="NCBI Taxonomy" id="7936"/>
    <lineage>
        <taxon>Eukaryota</taxon>
        <taxon>Metazoa</taxon>
        <taxon>Chordata</taxon>
        <taxon>Craniata</taxon>
        <taxon>Vertebrata</taxon>
        <taxon>Euteleostomi</taxon>
        <taxon>Actinopterygii</taxon>
        <taxon>Neopterygii</taxon>
        <taxon>Teleostei</taxon>
        <taxon>Anguilliformes</taxon>
        <taxon>Anguillidae</taxon>
        <taxon>Anguilla</taxon>
    </lineage>
</organism>
<dbReference type="AlphaFoldDB" id="A0A0E9TZT9"/>